<dbReference type="AlphaFoldDB" id="A0A6I6CID1"/>
<evidence type="ECO:0000313" key="3">
    <source>
        <dbReference type="EMBL" id="QGS51823.1"/>
    </source>
</evidence>
<dbReference type="Proteomes" id="UP000424468">
    <property type="component" value="Chromosome"/>
</dbReference>
<dbReference type="RefSeq" id="WP_156006172.1">
    <property type="nucleotide sequence ID" value="NZ_CP046276.1"/>
</dbReference>
<keyword evidence="1" id="KW-0175">Coiled coil</keyword>
<evidence type="ECO:0000256" key="1">
    <source>
        <dbReference type="SAM" id="Coils"/>
    </source>
</evidence>
<protein>
    <submittedName>
        <fullName evidence="3">Uncharacterized protein</fullName>
    </submittedName>
</protein>
<feature type="signal peptide" evidence="2">
    <location>
        <begin position="1"/>
        <end position="23"/>
    </location>
</feature>
<dbReference type="KEGG" id="stab:STABA_v1c04600"/>
<keyword evidence="2" id="KW-0732">Signal</keyword>
<evidence type="ECO:0000256" key="2">
    <source>
        <dbReference type="SAM" id="SignalP"/>
    </source>
</evidence>
<proteinExistence type="predicted"/>
<dbReference type="EMBL" id="CP046276">
    <property type="protein sequence ID" value="QGS51823.1"/>
    <property type="molecule type" value="Genomic_DNA"/>
</dbReference>
<name>A0A6I6CID1_9MOLU</name>
<organism evidence="3 4">
    <name type="scientific">Spiroplasma tabanidicola</name>
    <dbReference type="NCBI Taxonomy" id="324079"/>
    <lineage>
        <taxon>Bacteria</taxon>
        <taxon>Bacillati</taxon>
        <taxon>Mycoplasmatota</taxon>
        <taxon>Mollicutes</taxon>
        <taxon>Entomoplasmatales</taxon>
        <taxon>Spiroplasmataceae</taxon>
        <taxon>Spiroplasma</taxon>
    </lineage>
</organism>
<sequence>MKKILLKLNSLLLISGSSLGLTAFPNKEKYQNNSNILELNNLESKKNKIAYEKISLTSMLLDDIEVDISSLLSKNYTELDLAKTVIRSAINQNEEYKKDLKDLLVSFTKYSKFFSLDNFDIDIKNFGDYSSDKYQLTILANDDNSYYEGELVINASFHRTTKYKTRDIVETIDYNNLGYVESLEPVKILDKFIDVNKKFSKLDAKYLGIKDITQKTATIYSLEEKVFKGKVQVYFNELLDLSKIVSQKDLGLLEKDPSLEYVKDYLKNNYKIDLVSIIIDIRNSEKKVIVKADKLSNVYFGEFILTYTLKFNLSNVKSTELGNLLNVNDEYIISEFAKNNNLKKESLYIDKTLQSYRSSVIKAYSNSSYTGYAVVTYTSKEYMILNDYSGVKEVYAYNSRQYAEYTNNYVYHAKLGKTAFLNSHRYINFDVEITASNNGNGNFQSNGKHSYFETLNANPNKKQMFYHGYEGAVNWDKGAWNIKWYWSGDYLYINSLMYVESYASWVNSYSAQSTAEVKLFKIWFD</sequence>
<dbReference type="OrthoDB" id="388168at2"/>
<evidence type="ECO:0000313" key="4">
    <source>
        <dbReference type="Proteomes" id="UP000424468"/>
    </source>
</evidence>
<reference evidence="3 4" key="1">
    <citation type="submission" date="2019-11" db="EMBL/GenBank/DDBJ databases">
        <title>Complete genome sequence of Spiroplasma tabanidicola TAUS-1 (DSM 22603).</title>
        <authorList>
            <person name="Huang C.-T."/>
            <person name="Lin Y.-C."/>
            <person name="Kuo C.-H."/>
        </authorList>
    </citation>
    <scope>NUCLEOTIDE SEQUENCE [LARGE SCALE GENOMIC DNA]</scope>
    <source>
        <strain evidence="3 4">TAUS-1</strain>
    </source>
</reference>
<keyword evidence="4" id="KW-1185">Reference proteome</keyword>
<feature type="coiled-coil region" evidence="1">
    <location>
        <begin position="79"/>
        <end position="106"/>
    </location>
</feature>
<feature type="chain" id="PRO_5026219174" evidence="2">
    <location>
        <begin position="24"/>
        <end position="525"/>
    </location>
</feature>
<accession>A0A6I6CID1</accession>
<gene>
    <name evidence="3" type="ORF">STABA_v1c04600</name>
</gene>